<accession>A0AAD0ADR5</accession>
<keyword evidence="1" id="KW-0812">Transmembrane</keyword>
<dbReference type="Gene3D" id="3.40.50.300">
    <property type="entry name" value="P-loop containing nucleotide triphosphate hydrolases"/>
    <property type="match status" value="1"/>
</dbReference>
<keyword evidence="1" id="KW-0472">Membrane</keyword>
<dbReference type="EMBL" id="CP024176">
    <property type="protein sequence ID" value="ATQ82898.1"/>
    <property type="molecule type" value="Genomic_DNA"/>
</dbReference>
<reference evidence="2" key="1">
    <citation type="submission" date="2017-11" db="EMBL/GenBank/DDBJ databases">
        <title>Complete Genome Sequence from Moraxella oslensis YHS isolated from human skin.</title>
        <authorList>
            <person name="Lee K."/>
            <person name="Lim J.Y."/>
            <person name="Hwang I."/>
        </authorList>
    </citation>
    <scope>NUCLEOTIDE SEQUENCE</scope>
    <source>
        <strain evidence="2">YHS</strain>
    </source>
</reference>
<feature type="transmembrane region" description="Helical" evidence="1">
    <location>
        <begin position="595"/>
        <end position="618"/>
    </location>
</feature>
<name>A0AAD0ADR5_FAUOS</name>
<evidence type="ECO:0000256" key="1">
    <source>
        <dbReference type="SAM" id="Phobius"/>
    </source>
</evidence>
<dbReference type="InterPro" id="IPR027417">
    <property type="entry name" value="P-loop_NTPase"/>
</dbReference>
<proteinExistence type="predicted"/>
<dbReference type="SUPFAM" id="SSF52540">
    <property type="entry name" value="P-loop containing nucleoside triphosphate hydrolases"/>
    <property type="match status" value="1"/>
</dbReference>
<evidence type="ECO:0000313" key="2">
    <source>
        <dbReference type="EMBL" id="ATQ82898.1"/>
    </source>
</evidence>
<dbReference type="AlphaFoldDB" id="A0AAD0ADR5"/>
<sequence length="711" mass="80714">MKNISESNVISRLELALFNLMNSLVGMPKYTEIKNKVLSINRKLRITRELADAKYIAIAGTQSAGKTRLIREMYDLDHQWLSDNEGRGEQLPLFIIEHKECTQSYAVVVEYHHDREQERKITSEELHTILRNYNAENSILLAKLYVPVKYFKQNNFGFVLLPGYEMETRENQKWQQLMRHTLTHALGCILVTDETRIAENTQKRILDDLRSQYLENRQPIVAVTKTENLKDEQCIELRHTVAEAFEFSEKQKVNIILTGADDDNYKKRWSSELMYAIMNTTLNSKQSEAAKYAELDYLLSDKVEDIISLSQTVLLEVDSIGANSQAEKNINEILEKFDIARDKFKRKYNKELTKQTHSYVHATIELTEKEYVDNEEGIKNWWNNLGEDHQGRAKQRIQSMWRDNQNKKISEPRTIIESNVKALSDLSKDQLGLNVTSEFTRNEQGLINNTSALLGENKSNKVAILDKPEVQDGIKRLFFPSVISTDNDIKFNNDLSKAIALVPALVMEYGRLMQVAVVTTPDIRISEKMSEDKLIENFATTVSTELPKFNESLKPIITTMAAILAVDVTIDGQIDTIPALIQAVSSTATISGGGAAVGIGATASMAAAGVIIGGYLVYQAHKEVQRYHATQKEYIATVMEDYGDMNIQNSLDQYDDVMENIRDVLSDNLRKAYGLDQALGKRDTVLRCLTATKNAQENLQRYLGGQQSRLA</sequence>
<keyword evidence="1" id="KW-1133">Transmembrane helix</keyword>
<protein>
    <submittedName>
        <fullName evidence="2">Uncharacterized protein</fullName>
    </submittedName>
</protein>
<gene>
    <name evidence="2" type="ORF">YHS_03125</name>
</gene>
<organism evidence="2">
    <name type="scientific">Faucicola osloensis</name>
    <name type="common">Moraxella osloensis</name>
    <dbReference type="NCBI Taxonomy" id="34062"/>
    <lineage>
        <taxon>Bacteria</taxon>
        <taxon>Pseudomonadati</taxon>
        <taxon>Pseudomonadota</taxon>
        <taxon>Gammaproteobacteria</taxon>
        <taxon>Moraxellales</taxon>
        <taxon>Moraxellaceae</taxon>
        <taxon>Faucicola</taxon>
    </lineage>
</organism>